<sequence>MGIVAIKKKLAVKLLLTTSLASLLITPPVFAEGTGDNQTPTDDIKTQEQIDALEEKEGDLEEFFRNKYKEISREDIHELSTSEIQRIFREDEKVRDIIGIKGFEQETSYWCGPATVKQVLHYINGSSKSQKSYAKELGTTTDGTDFSLIDDVLNDNQSKNKYVYTTHDSDQKYKFLDKIEYGIEHDYPVVLDLSIKPEYMPLYKKAVKGHILNASGYDWRDWELRLTDPFDQGGRGVTLGNTWHPADGVWKANQNHFRSAVIW</sequence>
<dbReference type="STRING" id="1042163.BRLA_c015670"/>
<dbReference type="KEGG" id="blr:BRLA_c015670"/>
<evidence type="ECO:0000256" key="1">
    <source>
        <dbReference type="SAM" id="SignalP"/>
    </source>
</evidence>
<proteinExistence type="predicted"/>
<accession>A0A075R347</accession>
<dbReference type="Gene3D" id="3.90.70.10">
    <property type="entry name" value="Cysteine proteinases"/>
    <property type="match status" value="1"/>
</dbReference>
<dbReference type="AlphaFoldDB" id="A0A075R347"/>
<organism evidence="3 4">
    <name type="scientific">Brevibacillus laterosporus LMG 15441</name>
    <dbReference type="NCBI Taxonomy" id="1042163"/>
    <lineage>
        <taxon>Bacteria</taxon>
        <taxon>Bacillati</taxon>
        <taxon>Bacillota</taxon>
        <taxon>Bacilli</taxon>
        <taxon>Bacillales</taxon>
        <taxon>Paenibacillaceae</taxon>
        <taxon>Brevibacillus</taxon>
    </lineage>
</organism>
<dbReference type="Pfam" id="PF13529">
    <property type="entry name" value="Peptidase_C39_2"/>
    <property type="match status" value="1"/>
</dbReference>
<evidence type="ECO:0000313" key="4">
    <source>
        <dbReference type="Proteomes" id="UP000005850"/>
    </source>
</evidence>
<feature type="domain" description="Peptidase C39-like" evidence="2">
    <location>
        <begin position="100"/>
        <end position="229"/>
    </location>
</feature>
<dbReference type="eggNOG" id="ENOG5033D2N">
    <property type="taxonomic scope" value="Bacteria"/>
</dbReference>
<keyword evidence="4" id="KW-1185">Reference proteome</keyword>
<evidence type="ECO:0000313" key="3">
    <source>
        <dbReference type="EMBL" id="AIG25891.1"/>
    </source>
</evidence>
<feature type="chain" id="PRO_5001709074" evidence="1">
    <location>
        <begin position="32"/>
        <end position="263"/>
    </location>
</feature>
<evidence type="ECO:0000259" key="2">
    <source>
        <dbReference type="Pfam" id="PF13529"/>
    </source>
</evidence>
<name>A0A075R347_BRELA</name>
<dbReference type="InterPro" id="IPR039564">
    <property type="entry name" value="Peptidase_C39-like"/>
</dbReference>
<keyword evidence="1" id="KW-0732">Signal</keyword>
<protein>
    <submittedName>
        <fullName evidence="3">Peptidase C39 like family protein</fullName>
    </submittedName>
</protein>
<gene>
    <name evidence="3" type="ORF">BRLA_c015670</name>
</gene>
<dbReference type="HOGENOM" id="CLU_1056335_0_0_9"/>
<feature type="signal peptide" evidence="1">
    <location>
        <begin position="1"/>
        <end position="31"/>
    </location>
</feature>
<dbReference type="RefSeq" id="WP_003338022.1">
    <property type="nucleotide sequence ID" value="NZ_CP007806.1"/>
</dbReference>
<dbReference type="Proteomes" id="UP000005850">
    <property type="component" value="Chromosome"/>
</dbReference>
<dbReference type="EMBL" id="CP007806">
    <property type="protein sequence ID" value="AIG25891.1"/>
    <property type="molecule type" value="Genomic_DNA"/>
</dbReference>
<reference evidence="3 4" key="1">
    <citation type="journal article" date="2011" name="J. Bacteriol.">
        <title>Genome sequence of Brevibacillus laterosporus LMG 15441, a pathogen of invertebrates.</title>
        <authorList>
            <person name="Djukic M."/>
            <person name="Poehlein A."/>
            <person name="Thurmer A."/>
            <person name="Daniel R."/>
        </authorList>
    </citation>
    <scope>NUCLEOTIDE SEQUENCE [LARGE SCALE GENOMIC DNA]</scope>
    <source>
        <strain evidence="3 4">LMG 15441</strain>
    </source>
</reference>